<evidence type="ECO:0000313" key="2">
    <source>
        <dbReference type="Proteomes" id="UP000194420"/>
    </source>
</evidence>
<accession>A0A1Y6ET22</accession>
<keyword evidence="2" id="KW-1185">Reference proteome</keyword>
<evidence type="ECO:0000313" key="1">
    <source>
        <dbReference type="EMBL" id="SMQ64100.1"/>
    </source>
</evidence>
<reference evidence="2" key="1">
    <citation type="submission" date="2017-04" db="EMBL/GenBank/DDBJ databases">
        <authorList>
            <person name="Varghese N."/>
            <person name="Submissions S."/>
        </authorList>
    </citation>
    <scope>NUCLEOTIDE SEQUENCE [LARGE SCALE GENOMIC DNA]</scope>
</reference>
<dbReference type="EMBL" id="FXWG01000001">
    <property type="protein sequence ID" value="SMQ64100.1"/>
    <property type="molecule type" value="Genomic_DNA"/>
</dbReference>
<gene>
    <name evidence="1" type="ORF">SAMN06297468_0949</name>
</gene>
<dbReference type="RefSeq" id="WP_086436810.1">
    <property type="nucleotide sequence ID" value="NZ_FXWG01000001.1"/>
</dbReference>
<dbReference type="Proteomes" id="UP000194420">
    <property type="component" value="Unassembled WGS sequence"/>
</dbReference>
<proteinExistence type="predicted"/>
<protein>
    <submittedName>
        <fullName evidence="1">Uncharacterized protein</fullName>
    </submittedName>
</protein>
<dbReference type="AlphaFoldDB" id="A0A1Y6ET22"/>
<name>A0A1Y6ET22_9SPHN</name>
<organism evidence="1 2">
    <name type="scientific">Altererythrobacter xiamenensis</name>
    <dbReference type="NCBI Taxonomy" id="1316679"/>
    <lineage>
        <taxon>Bacteria</taxon>
        <taxon>Pseudomonadati</taxon>
        <taxon>Pseudomonadota</taxon>
        <taxon>Alphaproteobacteria</taxon>
        <taxon>Sphingomonadales</taxon>
        <taxon>Erythrobacteraceae</taxon>
        <taxon>Altererythrobacter</taxon>
    </lineage>
</organism>
<sequence length="64" mass="6787">MRAGRLTGIEGSELGKLVQKLAGSAGIFGEDELGSRASAFARALSSEVDEDVRFELAREFLEAA</sequence>